<gene>
    <name evidence="2" type="ORF">ET445_09930</name>
</gene>
<name>A0A4V0YH63_9MICO</name>
<organism evidence="2 3">
    <name type="scientific">Agromyces protaetiae</name>
    <dbReference type="NCBI Taxonomy" id="2509455"/>
    <lineage>
        <taxon>Bacteria</taxon>
        <taxon>Bacillati</taxon>
        <taxon>Actinomycetota</taxon>
        <taxon>Actinomycetes</taxon>
        <taxon>Micrococcales</taxon>
        <taxon>Microbacteriaceae</taxon>
        <taxon>Agromyces</taxon>
    </lineage>
</organism>
<evidence type="ECO:0008006" key="4">
    <source>
        <dbReference type="Google" id="ProtNLM"/>
    </source>
</evidence>
<proteinExistence type="predicted"/>
<feature type="transmembrane region" description="Helical" evidence="1">
    <location>
        <begin position="128"/>
        <end position="151"/>
    </location>
</feature>
<reference evidence="2 3" key="1">
    <citation type="submission" date="2019-01" db="EMBL/GenBank/DDBJ databases">
        <title>Genome sequencing of strain FW100M-8.</title>
        <authorList>
            <person name="Heo J."/>
            <person name="Kim S.-J."/>
            <person name="Kim J.-S."/>
            <person name="Hong S.-B."/>
            <person name="Kwon S.-W."/>
        </authorList>
    </citation>
    <scope>NUCLEOTIDE SEQUENCE [LARGE SCALE GENOMIC DNA]</scope>
    <source>
        <strain evidence="2 3">FW100M-8</strain>
    </source>
</reference>
<evidence type="ECO:0000313" key="2">
    <source>
        <dbReference type="EMBL" id="QAY73611.1"/>
    </source>
</evidence>
<dbReference type="RefSeq" id="WP_129191046.1">
    <property type="nucleotide sequence ID" value="NZ_CP035491.1"/>
</dbReference>
<dbReference type="Proteomes" id="UP000291259">
    <property type="component" value="Chromosome"/>
</dbReference>
<keyword evidence="1" id="KW-0472">Membrane</keyword>
<feature type="transmembrane region" description="Helical" evidence="1">
    <location>
        <begin position="171"/>
        <end position="188"/>
    </location>
</feature>
<keyword evidence="1" id="KW-1133">Transmembrane helix</keyword>
<keyword evidence="1" id="KW-0812">Transmembrane</keyword>
<accession>A0A4V0YH63</accession>
<protein>
    <recommendedName>
        <fullName evidence="4">DUF1440 domain-containing protein</fullName>
    </recommendedName>
</protein>
<sequence length="191" mass="20018">MSLIRSLATGVAAGAVAGAAGTIAMDAVWYRRYRKGGGRARFTRWEFADDVTTWDDASAPGQVGRKALELLTGETPPDSWARPATNAVHWATGVGWGAVFGLAGAVVSRATASYATASRTGGTRAIAARVALAASLGPAAWLTSYATLPLLGVYRPIWKYDAGTLGKDLSAHLVFGLVTASTHALLTWRKR</sequence>
<dbReference type="KEGG" id="agf:ET445_09930"/>
<dbReference type="EMBL" id="CP035491">
    <property type="protein sequence ID" value="QAY73611.1"/>
    <property type="molecule type" value="Genomic_DNA"/>
</dbReference>
<feature type="transmembrane region" description="Helical" evidence="1">
    <location>
        <begin position="87"/>
        <end position="107"/>
    </location>
</feature>
<keyword evidence="3" id="KW-1185">Reference proteome</keyword>
<dbReference type="AlphaFoldDB" id="A0A4V0YH63"/>
<evidence type="ECO:0000256" key="1">
    <source>
        <dbReference type="SAM" id="Phobius"/>
    </source>
</evidence>
<evidence type="ECO:0000313" key="3">
    <source>
        <dbReference type="Proteomes" id="UP000291259"/>
    </source>
</evidence>
<dbReference type="OrthoDB" id="4747531at2"/>